<sequence length="28" mass="3173">MLTDSMVAERVMLEGMKQDIVILPIHDS</sequence>
<evidence type="ECO:0000313" key="1">
    <source>
        <dbReference type="EMBL" id="SVC41947.1"/>
    </source>
</evidence>
<dbReference type="AlphaFoldDB" id="A0A382M2P1"/>
<dbReference type="EMBL" id="UINC01090208">
    <property type="protein sequence ID" value="SVC41947.1"/>
    <property type="molecule type" value="Genomic_DNA"/>
</dbReference>
<feature type="non-terminal residue" evidence="1">
    <location>
        <position position="28"/>
    </location>
</feature>
<proteinExistence type="predicted"/>
<reference evidence="1" key="1">
    <citation type="submission" date="2018-05" db="EMBL/GenBank/DDBJ databases">
        <authorList>
            <person name="Lanie J.A."/>
            <person name="Ng W.-L."/>
            <person name="Kazmierczak K.M."/>
            <person name="Andrzejewski T.M."/>
            <person name="Davidsen T.M."/>
            <person name="Wayne K.J."/>
            <person name="Tettelin H."/>
            <person name="Glass J.I."/>
            <person name="Rusch D."/>
            <person name="Podicherti R."/>
            <person name="Tsui H.-C.T."/>
            <person name="Winkler M.E."/>
        </authorList>
    </citation>
    <scope>NUCLEOTIDE SEQUENCE</scope>
</reference>
<gene>
    <name evidence="1" type="ORF">METZ01_LOCUS294801</name>
</gene>
<organism evidence="1">
    <name type="scientific">marine metagenome</name>
    <dbReference type="NCBI Taxonomy" id="408172"/>
    <lineage>
        <taxon>unclassified sequences</taxon>
        <taxon>metagenomes</taxon>
        <taxon>ecological metagenomes</taxon>
    </lineage>
</organism>
<name>A0A382M2P1_9ZZZZ</name>
<accession>A0A382M2P1</accession>
<protein>
    <submittedName>
        <fullName evidence="1">Uncharacterized protein</fullName>
    </submittedName>
</protein>